<protein>
    <recommendedName>
        <fullName evidence="6">NAD(P)-binding protein</fullName>
    </recommendedName>
</protein>
<dbReference type="SUPFAM" id="SSF51735">
    <property type="entry name" value="NAD(P)-binding Rossmann-fold domains"/>
    <property type="match status" value="1"/>
</dbReference>
<evidence type="ECO:0000313" key="5">
    <source>
        <dbReference type="Proteomes" id="UP000000560"/>
    </source>
</evidence>
<dbReference type="EMBL" id="BN001305">
    <property type="protein sequence ID" value="CBF80307.1"/>
    <property type="molecule type" value="Genomic_DNA"/>
</dbReference>
<dbReference type="OMA" id="RKEGECS"/>
<name>Q5ATQ6_EMENI</name>
<evidence type="ECO:0008006" key="6">
    <source>
        <dbReference type="Google" id="ProtNLM"/>
    </source>
</evidence>
<keyword evidence="2" id="KW-0521">NADP</keyword>
<dbReference type="InterPro" id="IPR002347">
    <property type="entry name" value="SDR_fam"/>
</dbReference>
<accession>C8VE14</accession>
<dbReference type="GO" id="GO:0016491">
    <property type="term" value="F:oxidoreductase activity"/>
    <property type="evidence" value="ECO:0007669"/>
    <property type="project" value="UniProtKB-KW"/>
</dbReference>
<proteinExistence type="inferred from homology"/>
<dbReference type="PANTHER" id="PTHR24320:SF285">
    <property type="entry name" value="RETINOL DEHYDROGENASE 14"/>
    <property type="match status" value="1"/>
</dbReference>
<dbReference type="Pfam" id="PF00106">
    <property type="entry name" value="adh_short"/>
    <property type="match status" value="1"/>
</dbReference>
<comment type="similarity">
    <text evidence="1">Belongs to the short-chain dehydrogenases/reductases (SDR) family.</text>
</comment>
<dbReference type="AlphaFoldDB" id="Q5ATQ6"/>
<evidence type="ECO:0000256" key="1">
    <source>
        <dbReference type="ARBA" id="ARBA00006484"/>
    </source>
</evidence>
<dbReference type="RefSeq" id="XP_681593.1">
    <property type="nucleotide sequence ID" value="XM_676501.1"/>
</dbReference>
<dbReference type="PANTHER" id="PTHR24320">
    <property type="entry name" value="RETINOL DEHYDROGENASE"/>
    <property type="match status" value="1"/>
</dbReference>
<dbReference type="InterPro" id="IPR036291">
    <property type="entry name" value="NAD(P)-bd_dom_sf"/>
</dbReference>
<reference evidence="5" key="2">
    <citation type="journal article" date="2009" name="Fungal Genet. Biol.">
        <title>The 2008 update of the Aspergillus nidulans genome annotation: a community effort.</title>
        <authorList>
            <person name="Wortman J.R."/>
            <person name="Gilsenan J.M."/>
            <person name="Joardar V."/>
            <person name="Deegan J."/>
            <person name="Clutterbuck J."/>
            <person name="Andersen M.R."/>
            <person name="Archer D."/>
            <person name="Bencina M."/>
            <person name="Braus G."/>
            <person name="Coutinho P."/>
            <person name="von Dohren H."/>
            <person name="Doonan J."/>
            <person name="Driessen A.J."/>
            <person name="Durek P."/>
            <person name="Espeso E."/>
            <person name="Fekete E."/>
            <person name="Flipphi M."/>
            <person name="Estrada C.G."/>
            <person name="Geysens S."/>
            <person name="Goldman G."/>
            <person name="de Groot P.W."/>
            <person name="Hansen K."/>
            <person name="Harris S.D."/>
            <person name="Heinekamp T."/>
            <person name="Helmstaedt K."/>
            <person name="Henrissat B."/>
            <person name="Hofmann G."/>
            <person name="Homan T."/>
            <person name="Horio T."/>
            <person name="Horiuchi H."/>
            <person name="James S."/>
            <person name="Jones M."/>
            <person name="Karaffa L."/>
            <person name="Karanyi Z."/>
            <person name="Kato M."/>
            <person name="Keller N."/>
            <person name="Kelly D.E."/>
            <person name="Kiel J.A."/>
            <person name="Kim J.M."/>
            <person name="van der Klei I.J."/>
            <person name="Klis F.M."/>
            <person name="Kovalchuk A."/>
            <person name="Krasevec N."/>
            <person name="Kubicek C.P."/>
            <person name="Liu B."/>
            <person name="Maccabe A."/>
            <person name="Meyer V."/>
            <person name="Mirabito P."/>
            <person name="Miskei M."/>
            <person name="Mos M."/>
            <person name="Mullins J."/>
            <person name="Nelson D.R."/>
            <person name="Nielsen J."/>
            <person name="Oakley B.R."/>
            <person name="Osmani S.A."/>
            <person name="Pakula T."/>
            <person name="Paszewski A."/>
            <person name="Paulsen I."/>
            <person name="Pilsyk S."/>
            <person name="Pocsi I."/>
            <person name="Punt P.J."/>
            <person name="Ram A.F."/>
            <person name="Ren Q."/>
            <person name="Robellet X."/>
            <person name="Robson G."/>
            <person name="Seiboth B."/>
            <person name="van Solingen P."/>
            <person name="Specht T."/>
            <person name="Sun J."/>
            <person name="Taheri-Talesh N."/>
            <person name="Takeshita N."/>
            <person name="Ussery D."/>
            <person name="vanKuyk P.A."/>
            <person name="Visser H."/>
            <person name="van de Vondervoort P.J."/>
            <person name="de Vries R.P."/>
            <person name="Walton J."/>
            <person name="Xiang X."/>
            <person name="Xiong Y."/>
            <person name="Zeng A.P."/>
            <person name="Brandt B.W."/>
            <person name="Cornell M.J."/>
            <person name="van den Hondel C.A."/>
            <person name="Visser J."/>
            <person name="Oliver S.G."/>
            <person name="Turner G."/>
        </authorList>
    </citation>
    <scope>GENOME REANNOTATION</scope>
    <source>
        <strain evidence="5">FGSC A4 / ATCC 38163 / CBS 112.46 / NRRL 194 / M139</strain>
    </source>
</reference>
<evidence type="ECO:0000256" key="3">
    <source>
        <dbReference type="ARBA" id="ARBA00023002"/>
    </source>
</evidence>
<dbReference type="eggNOG" id="ENOG502TBB5">
    <property type="taxonomic scope" value="Eukaryota"/>
</dbReference>
<dbReference type="Proteomes" id="UP000000560">
    <property type="component" value="Chromosome V"/>
</dbReference>
<keyword evidence="3" id="KW-0560">Oxidoreductase</keyword>
<organism evidence="4 5">
    <name type="scientific">Emericella nidulans (strain FGSC A4 / ATCC 38163 / CBS 112.46 / NRRL 194 / M139)</name>
    <name type="common">Aspergillus nidulans</name>
    <dbReference type="NCBI Taxonomy" id="227321"/>
    <lineage>
        <taxon>Eukaryota</taxon>
        <taxon>Fungi</taxon>
        <taxon>Dikarya</taxon>
        <taxon>Ascomycota</taxon>
        <taxon>Pezizomycotina</taxon>
        <taxon>Eurotiomycetes</taxon>
        <taxon>Eurotiomycetidae</taxon>
        <taxon>Eurotiales</taxon>
        <taxon>Aspergillaceae</taxon>
        <taxon>Aspergillus</taxon>
        <taxon>Aspergillus subgen. Nidulantes</taxon>
    </lineage>
</organism>
<evidence type="ECO:0000313" key="4">
    <source>
        <dbReference type="EMBL" id="CBF80307.1"/>
    </source>
</evidence>
<dbReference type="KEGG" id="ani:ANIA_08324"/>
<dbReference type="InParanoid" id="Q5ATQ6"/>
<dbReference type="OrthoDB" id="191139at2759"/>
<evidence type="ECO:0000256" key="2">
    <source>
        <dbReference type="ARBA" id="ARBA00022857"/>
    </source>
</evidence>
<dbReference type="GeneID" id="2868745"/>
<sequence length="282" mass="31082">MRSSLTNHVMIAEVDFERYGSQLLLRAFEGRKEGECSGPALTGTNYRESSFFKNYEEYKHTLVISTNSKVDPQTEFATGTLGLPGNDCLPRLPFPSITDRLPTMATLPFAVAALAGKVYVITGGNTGVGFHTVEELTKQGAHVYMGARSPSKAEATMEKIRADTPTLNKLYGPDGTETAKRGIRTSVVHPGNLDTNISKQTAFPKFANTVLKALRAYSHAREGAYNPVFAVASPDFKAADSGEYPVLGQRMKQPRKAAQDLEPTARLWKWTEEEMRTRILPY</sequence>
<dbReference type="Gene3D" id="3.40.50.720">
    <property type="entry name" value="NAD(P)-binding Rossmann-like Domain"/>
    <property type="match status" value="2"/>
</dbReference>
<dbReference type="HOGENOM" id="CLU_987042_0_0_1"/>
<accession>Q5ATQ6</accession>
<gene>
    <name evidence="4" type="ORF">ANIA_08324</name>
</gene>
<reference evidence="5" key="1">
    <citation type="journal article" date="2005" name="Nature">
        <title>Sequencing of Aspergillus nidulans and comparative analysis with A. fumigatus and A. oryzae.</title>
        <authorList>
            <person name="Galagan J.E."/>
            <person name="Calvo S.E."/>
            <person name="Cuomo C."/>
            <person name="Ma L.J."/>
            <person name="Wortman J.R."/>
            <person name="Batzoglou S."/>
            <person name="Lee S.I."/>
            <person name="Basturkmen M."/>
            <person name="Spevak C.C."/>
            <person name="Clutterbuck J."/>
            <person name="Kapitonov V."/>
            <person name="Jurka J."/>
            <person name="Scazzocchio C."/>
            <person name="Farman M."/>
            <person name="Butler J."/>
            <person name="Purcell S."/>
            <person name="Harris S."/>
            <person name="Braus G.H."/>
            <person name="Draht O."/>
            <person name="Busch S."/>
            <person name="D'Enfert C."/>
            <person name="Bouchier C."/>
            <person name="Goldman G.H."/>
            <person name="Bell-Pedersen D."/>
            <person name="Griffiths-Jones S."/>
            <person name="Doonan J.H."/>
            <person name="Yu J."/>
            <person name="Vienken K."/>
            <person name="Pain A."/>
            <person name="Freitag M."/>
            <person name="Selker E.U."/>
            <person name="Archer D.B."/>
            <person name="Penalva M.A."/>
            <person name="Oakley B.R."/>
            <person name="Momany M."/>
            <person name="Tanaka T."/>
            <person name="Kumagai T."/>
            <person name="Asai K."/>
            <person name="Machida M."/>
            <person name="Nierman W.C."/>
            <person name="Denning D.W."/>
            <person name="Caddick M."/>
            <person name="Hynes M."/>
            <person name="Paoletti M."/>
            <person name="Fischer R."/>
            <person name="Miller B."/>
            <person name="Dyer P."/>
            <person name="Sachs M.S."/>
            <person name="Osmani S.A."/>
            <person name="Birren B.W."/>
        </authorList>
    </citation>
    <scope>NUCLEOTIDE SEQUENCE [LARGE SCALE GENOMIC DNA]</scope>
    <source>
        <strain evidence="5">FGSC A4 / ATCC 38163 / CBS 112.46 / NRRL 194 / M139</strain>
    </source>
</reference>
<keyword evidence="5" id="KW-1185">Reference proteome</keyword>